<feature type="transmembrane region" description="Helical" evidence="1">
    <location>
        <begin position="184"/>
        <end position="213"/>
    </location>
</feature>
<keyword evidence="1" id="KW-1133">Transmembrane helix</keyword>
<evidence type="ECO:0000313" key="2">
    <source>
        <dbReference type="EMBL" id="ASU23318.1"/>
    </source>
</evidence>
<feature type="transmembrane region" description="Helical" evidence="1">
    <location>
        <begin position="75"/>
        <end position="92"/>
    </location>
</feature>
<dbReference type="EMBL" id="CP022741">
    <property type="protein sequence ID" value="ASU23318.1"/>
    <property type="molecule type" value="Genomic_DNA"/>
</dbReference>
<protein>
    <submittedName>
        <fullName evidence="2">Uncharacterized protein</fullName>
    </submittedName>
</protein>
<dbReference type="RefSeq" id="WP_094500649.1">
    <property type="nucleotide sequence ID" value="NZ_CAWNHI010000001.1"/>
</dbReference>
<dbReference type="AlphaFoldDB" id="A0A223N0U7"/>
<keyword evidence="3" id="KW-1185">Reference proteome</keyword>
<feature type="transmembrane region" description="Helical" evidence="1">
    <location>
        <begin position="48"/>
        <end position="69"/>
    </location>
</feature>
<gene>
    <name evidence="2" type="ORF">CCZ37_12280</name>
</gene>
<dbReference type="Proteomes" id="UP000215148">
    <property type="component" value="Chromosome 1"/>
</dbReference>
<feature type="transmembrane region" description="Helical" evidence="1">
    <location>
        <begin position="154"/>
        <end position="172"/>
    </location>
</feature>
<sequence length="403" mass="46263">MSNYIFLGFISIYISLIPSLGETQPIVLFIIGLIFFFDGLINKKNSYYALLFAILNFFLLYSVAFVFFADGDSGTLIKYLVFIFVTIAMCNLKSEYLSFNNYTIIAFFFIIIALDQKFFGNNLSFVFDVVTPRVNSSLEAGGRGVPIIAPEQSYMSLILASLIIMCNSTYIYSENKISKKTFIFTVVLLYILLILTGSLLSFLFLIGFLFIQFFKINHLPYLMIFLFVFILIVSENERVVDLVITITNIKDFTWKDFLVLMTIVEPSGSTRLILASLAVMYSMDNFIFGGLGAIKNNWFLVAHENGWDFIAYHSVLGLQYKSSMPTEPQTIFYSLISDLGWFMSLIIILFLIVFIFIKIKFDRLTLMVFYFLSFILFFQSSITSPYIGVCVSLLLTSCRYERR</sequence>
<evidence type="ECO:0000313" key="3">
    <source>
        <dbReference type="Proteomes" id="UP000215148"/>
    </source>
</evidence>
<feature type="transmembrane region" description="Helical" evidence="1">
    <location>
        <begin position="6"/>
        <end position="36"/>
    </location>
</feature>
<feature type="transmembrane region" description="Helical" evidence="1">
    <location>
        <begin position="369"/>
        <end position="395"/>
    </location>
</feature>
<keyword evidence="1" id="KW-0812">Transmembrane</keyword>
<feature type="transmembrane region" description="Helical" evidence="1">
    <location>
        <begin position="219"/>
        <end position="236"/>
    </location>
</feature>
<proteinExistence type="predicted"/>
<organism evidence="2 3">
    <name type="scientific">Vibrio qinghaiensis</name>
    <dbReference type="NCBI Taxonomy" id="2025808"/>
    <lineage>
        <taxon>Bacteria</taxon>
        <taxon>Pseudomonadati</taxon>
        <taxon>Pseudomonadota</taxon>
        <taxon>Gammaproteobacteria</taxon>
        <taxon>Vibrionales</taxon>
        <taxon>Vibrionaceae</taxon>
        <taxon>Vibrio</taxon>
    </lineage>
</organism>
<keyword evidence="1" id="KW-0472">Membrane</keyword>
<feature type="transmembrane region" description="Helical" evidence="1">
    <location>
        <begin position="99"/>
        <end position="119"/>
    </location>
</feature>
<name>A0A223N0U7_9VIBR</name>
<accession>A0A223N0U7</accession>
<evidence type="ECO:0000256" key="1">
    <source>
        <dbReference type="SAM" id="Phobius"/>
    </source>
</evidence>
<feature type="transmembrane region" description="Helical" evidence="1">
    <location>
        <begin position="331"/>
        <end position="357"/>
    </location>
</feature>
<dbReference type="KEGG" id="vqi:CCZ37_12280"/>
<reference evidence="2 3" key="1">
    <citation type="submission" date="2017-08" db="EMBL/GenBank/DDBJ databases">
        <title>The Vibrio qinghaiensis sp.-Q67 is a luminous bacteria isolated firstly from Qinghai lake, Qinghai province, China, which has been proved to be very sensitive to detect environmental and food pollutants. Therefore, complete genome analysis of V. qinghaiensis sp.-Q67 highlights the potential application of this strain on detection of hazards in the contaminated environments.</title>
        <authorList>
            <person name="Gong L."/>
        </authorList>
    </citation>
    <scope>NUCLEOTIDE SEQUENCE [LARGE SCALE GENOMIC DNA]</scope>
    <source>
        <strain evidence="2 3">Q67</strain>
    </source>
</reference>